<keyword evidence="1" id="KW-0418">Kinase</keyword>
<dbReference type="Gene3D" id="3.30.565.10">
    <property type="entry name" value="Histidine kinase-like ATPase, C-terminal domain"/>
    <property type="match status" value="1"/>
</dbReference>
<sequence>MRQASSLDVTDGAELRTYRTRLVAVPQRFALARRSVGAQLRLWGYDGLVDSAAMCVTELLANVHRHVSSHECGLMLQALPEGVRISVSDRSPALPVAEEEPDWHAERGRGLFLLSRTADRWGSERTPTGKEVWVVLLDPEAAPGA</sequence>
<dbReference type="Pfam" id="PF13581">
    <property type="entry name" value="HATPase_c_2"/>
    <property type="match status" value="1"/>
</dbReference>
<keyword evidence="1" id="KW-0723">Serine/threonine-protein kinase</keyword>
<feature type="domain" description="Histidine kinase/HSP90-like ATPase" evidence="2">
    <location>
        <begin position="26"/>
        <end position="135"/>
    </location>
</feature>
<reference evidence="3 4" key="1">
    <citation type="journal article" date="2014" name="Genome Announc.">
        <title>Draft Genome Sequence of Streptomyces fradiae ATCC 19609, a Strain Highly Sensitive to Antibiotics.</title>
        <authorList>
            <person name="Bekker O.B."/>
            <person name="Klimina K.M."/>
            <person name="Vatlin A.A."/>
            <person name="Zakharevich N.V."/>
            <person name="Kasianov A.S."/>
            <person name="Danilenko V.N."/>
        </authorList>
    </citation>
    <scope>NUCLEOTIDE SEQUENCE [LARGE SCALE GENOMIC DNA]</scope>
    <source>
        <strain evidence="3 4">ATCC 19609</strain>
    </source>
</reference>
<evidence type="ECO:0000313" key="3">
    <source>
        <dbReference type="EMBL" id="RKM90845.1"/>
    </source>
</evidence>
<keyword evidence="3" id="KW-0067">ATP-binding</keyword>
<dbReference type="PANTHER" id="PTHR35526:SF3">
    <property type="entry name" value="ANTI-SIGMA-F FACTOR RSBW"/>
    <property type="match status" value="1"/>
</dbReference>
<dbReference type="OrthoDB" id="4301723at2"/>
<comment type="caution">
    <text evidence="3">The sequence shown here is derived from an EMBL/GenBank/DDBJ whole genome shotgun (WGS) entry which is preliminary data.</text>
</comment>
<dbReference type="GO" id="GO:0005524">
    <property type="term" value="F:ATP binding"/>
    <property type="evidence" value="ECO:0007669"/>
    <property type="project" value="UniProtKB-KW"/>
</dbReference>
<dbReference type="GO" id="GO:0004674">
    <property type="term" value="F:protein serine/threonine kinase activity"/>
    <property type="evidence" value="ECO:0007669"/>
    <property type="project" value="UniProtKB-KW"/>
</dbReference>
<dbReference type="RefSeq" id="WP_043466500.1">
    <property type="nucleotide sequence ID" value="NZ_CP134822.1"/>
</dbReference>
<dbReference type="AlphaFoldDB" id="A0A420UUE9"/>
<evidence type="ECO:0000259" key="2">
    <source>
        <dbReference type="Pfam" id="PF13581"/>
    </source>
</evidence>
<evidence type="ECO:0000313" key="4">
    <source>
        <dbReference type="Proteomes" id="UP000028058"/>
    </source>
</evidence>
<gene>
    <name evidence="3" type="ORF">SFRA_030740</name>
</gene>
<name>A0A420UUE9_9ACTN</name>
<accession>A0A420UUE9</accession>
<dbReference type="Proteomes" id="UP000028058">
    <property type="component" value="Unassembled WGS sequence"/>
</dbReference>
<organism evidence="3 4">
    <name type="scientific">Streptomyces xinghaiensis</name>
    <dbReference type="NCBI Taxonomy" id="1038928"/>
    <lineage>
        <taxon>Bacteria</taxon>
        <taxon>Bacillati</taxon>
        <taxon>Actinomycetota</taxon>
        <taxon>Actinomycetes</taxon>
        <taxon>Kitasatosporales</taxon>
        <taxon>Streptomycetaceae</taxon>
        <taxon>Streptomyces</taxon>
    </lineage>
</organism>
<dbReference type="InterPro" id="IPR036890">
    <property type="entry name" value="HATPase_C_sf"/>
</dbReference>
<keyword evidence="4" id="KW-1185">Reference proteome</keyword>
<dbReference type="CDD" id="cd16936">
    <property type="entry name" value="HATPase_RsbW-like"/>
    <property type="match status" value="1"/>
</dbReference>
<dbReference type="PANTHER" id="PTHR35526">
    <property type="entry name" value="ANTI-SIGMA-F FACTOR RSBW-RELATED"/>
    <property type="match status" value="1"/>
</dbReference>
<protein>
    <submittedName>
        <fullName evidence="3">ATP-binding protein</fullName>
    </submittedName>
</protein>
<keyword evidence="3" id="KW-0547">Nucleotide-binding</keyword>
<keyword evidence="1" id="KW-0808">Transferase</keyword>
<dbReference type="InterPro" id="IPR050267">
    <property type="entry name" value="Anti-sigma-factor_SerPK"/>
</dbReference>
<dbReference type="InterPro" id="IPR003594">
    <property type="entry name" value="HATPase_dom"/>
</dbReference>
<evidence type="ECO:0000256" key="1">
    <source>
        <dbReference type="ARBA" id="ARBA00022527"/>
    </source>
</evidence>
<dbReference type="EMBL" id="JNAD02000021">
    <property type="protein sequence ID" value="RKM90845.1"/>
    <property type="molecule type" value="Genomic_DNA"/>
</dbReference>
<dbReference type="SUPFAM" id="SSF55874">
    <property type="entry name" value="ATPase domain of HSP90 chaperone/DNA topoisomerase II/histidine kinase"/>
    <property type="match status" value="1"/>
</dbReference>
<proteinExistence type="predicted"/>